<dbReference type="GO" id="GO:0005524">
    <property type="term" value="F:ATP binding"/>
    <property type="evidence" value="ECO:0007669"/>
    <property type="project" value="UniProtKB-UniRule"/>
</dbReference>
<dbReference type="GO" id="GO:0016773">
    <property type="term" value="F:phosphotransferase activity, alcohol group as acceptor"/>
    <property type="evidence" value="ECO:0007669"/>
    <property type="project" value="InterPro"/>
</dbReference>
<dbReference type="PROSITE" id="PS00583">
    <property type="entry name" value="PFKB_KINASES_1"/>
    <property type="match status" value="1"/>
</dbReference>
<evidence type="ECO:0000256" key="6">
    <source>
        <dbReference type="ARBA" id="ARBA00022840"/>
    </source>
</evidence>
<accession>A0A9W6H0Y0</accession>
<keyword evidence="14" id="KW-1185">Reference proteome</keyword>
<feature type="domain" description="Cytidyltransferase-like" evidence="12">
    <location>
        <begin position="353"/>
        <end position="451"/>
    </location>
</feature>
<dbReference type="PANTHER" id="PTHR46969">
    <property type="entry name" value="BIFUNCTIONAL PROTEIN HLDE"/>
    <property type="match status" value="1"/>
</dbReference>
<evidence type="ECO:0000313" key="14">
    <source>
        <dbReference type="Proteomes" id="UP001142462"/>
    </source>
</evidence>
<dbReference type="NCBIfam" id="TIGR02199">
    <property type="entry name" value="rfaE_dom_II"/>
    <property type="match status" value="1"/>
</dbReference>
<dbReference type="EC" id="2.7.1.167" evidence="10"/>
<feature type="region of interest" description="Cytidylyltransferase" evidence="10">
    <location>
        <begin position="353"/>
        <end position="495"/>
    </location>
</feature>
<dbReference type="GO" id="GO:0005829">
    <property type="term" value="C:cytosol"/>
    <property type="evidence" value="ECO:0007669"/>
    <property type="project" value="TreeGrafter"/>
</dbReference>
<dbReference type="HAMAP" id="MF_01603">
    <property type="entry name" value="HldE"/>
    <property type="match status" value="1"/>
</dbReference>
<keyword evidence="4 10" id="KW-0547">Nucleotide-binding</keyword>
<name>A0A9W6H0Y0_9MICO</name>
<dbReference type="Gene3D" id="3.40.50.620">
    <property type="entry name" value="HUPs"/>
    <property type="match status" value="1"/>
</dbReference>
<dbReference type="InterPro" id="IPR011611">
    <property type="entry name" value="PfkB_dom"/>
</dbReference>
<evidence type="ECO:0000256" key="4">
    <source>
        <dbReference type="ARBA" id="ARBA00022741"/>
    </source>
</evidence>
<dbReference type="InterPro" id="IPR011914">
    <property type="entry name" value="RfaE_dom_II"/>
</dbReference>
<feature type="binding site" evidence="10">
    <location>
        <begin position="202"/>
        <end position="205"/>
    </location>
    <ligand>
        <name>ATP</name>
        <dbReference type="ChEBI" id="CHEBI:30616"/>
    </ligand>
</feature>
<evidence type="ECO:0000256" key="2">
    <source>
        <dbReference type="ARBA" id="ARBA00022679"/>
    </source>
</evidence>
<evidence type="ECO:0000256" key="8">
    <source>
        <dbReference type="ARBA" id="ARBA00023277"/>
    </source>
</evidence>
<dbReference type="InterPro" id="IPR002173">
    <property type="entry name" value="Carboh/pur_kinase_PfkB_CS"/>
</dbReference>
<organism evidence="13 14">
    <name type="scientific">Microbacterium barkeri</name>
    <dbReference type="NCBI Taxonomy" id="33917"/>
    <lineage>
        <taxon>Bacteria</taxon>
        <taxon>Bacillati</taxon>
        <taxon>Actinomycetota</taxon>
        <taxon>Actinomycetes</taxon>
        <taxon>Micrococcales</taxon>
        <taxon>Microbacteriaceae</taxon>
        <taxon>Microbacterium</taxon>
    </lineage>
</organism>
<feature type="active site" evidence="10">
    <location>
        <position position="276"/>
    </location>
</feature>
<comment type="function">
    <text evidence="10">Catalyzes the phosphorylation of D-glycero-D-manno-heptose 7-phosphate at the C-1 position to selectively form D-glycero-beta-D-manno-heptose-1,7-bisphosphate.</text>
</comment>
<dbReference type="GO" id="GO:0033785">
    <property type="term" value="F:heptose 7-phosphate kinase activity"/>
    <property type="evidence" value="ECO:0007669"/>
    <property type="project" value="UniProtKB-UniRule"/>
</dbReference>
<dbReference type="RefSeq" id="WP_271171980.1">
    <property type="nucleotide sequence ID" value="NZ_BSEJ01000001.1"/>
</dbReference>
<evidence type="ECO:0000256" key="7">
    <source>
        <dbReference type="ARBA" id="ARBA00023268"/>
    </source>
</evidence>
<evidence type="ECO:0000256" key="9">
    <source>
        <dbReference type="ARBA" id="ARBA00047428"/>
    </source>
</evidence>
<evidence type="ECO:0000313" key="13">
    <source>
        <dbReference type="EMBL" id="GLJ60258.1"/>
    </source>
</evidence>
<evidence type="ECO:0000256" key="1">
    <source>
        <dbReference type="ARBA" id="ARBA00004713"/>
    </source>
</evidence>
<feature type="region of interest" description="Ribokinase" evidence="10">
    <location>
        <begin position="1"/>
        <end position="330"/>
    </location>
</feature>
<dbReference type="InterPro" id="IPR029056">
    <property type="entry name" value="Ribokinase-like"/>
</dbReference>
<evidence type="ECO:0000256" key="5">
    <source>
        <dbReference type="ARBA" id="ARBA00022777"/>
    </source>
</evidence>
<dbReference type="InterPro" id="IPR014729">
    <property type="entry name" value="Rossmann-like_a/b/a_fold"/>
</dbReference>
<dbReference type="Pfam" id="PF00294">
    <property type="entry name" value="PfkB"/>
    <property type="match status" value="1"/>
</dbReference>
<comment type="pathway">
    <text evidence="10">Nucleotide-sugar biosynthesis; ADP-L-glycero-beta-D-manno-heptose biosynthesis; ADP-L-glycero-beta-D-manno-heptose from D-glycero-beta-D-manno-heptose 7-phosphate: step 3/4.</text>
</comment>
<dbReference type="SUPFAM" id="SSF53613">
    <property type="entry name" value="Ribokinase-like"/>
    <property type="match status" value="1"/>
</dbReference>
<comment type="pathway">
    <text evidence="1">Bacterial outer membrane biogenesis; LPS core biosynthesis.</text>
</comment>
<dbReference type="InterPro" id="IPR023030">
    <property type="entry name" value="Bifunc_HldE"/>
</dbReference>
<dbReference type="Pfam" id="PF01467">
    <property type="entry name" value="CTP_transf_like"/>
    <property type="match status" value="1"/>
</dbReference>
<dbReference type="AlphaFoldDB" id="A0A9W6H0Y0"/>
<comment type="function">
    <text evidence="10">Catalyzes the ADP transfer from ATP to D-glycero-beta-D-manno-heptose 1-phosphate, yielding ADP-D-glycero-beta-D-manno-heptose.</text>
</comment>
<comment type="caution">
    <text evidence="13">The sequence shown here is derived from an EMBL/GenBank/DDBJ whole genome shotgun (WGS) entry which is preliminary data.</text>
</comment>
<evidence type="ECO:0000259" key="12">
    <source>
        <dbReference type="Pfam" id="PF01467"/>
    </source>
</evidence>
<dbReference type="PANTHER" id="PTHR46969:SF1">
    <property type="entry name" value="BIFUNCTIONAL PROTEIN HLDE"/>
    <property type="match status" value="1"/>
</dbReference>
<keyword evidence="6 10" id="KW-0067">ATP-binding</keyword>
<reference evidence="13" key="2">
    <citation type="submission" date="2023-01" db="EMBL/GenBank/DDBJ databases">
        <authorList>
            <person name="Sun Q."/>
            <person name="Evtushenko L."/>
        </authorList>
    </citation>
    <scope>NUCLEOTIDE SEQUENCE</scope>
    <source>
        <strain evidence="13">VKM Ac-1020</strain>
    </source>
</reference>
<comment type="subunit">
    <text evidence="10">Homodimer.</text>
</comment>
<dbReference type="GO" id="GO:0033786">
    <property type="term" value="F:heptose-1-phosphate adenylyltransferase activity"/>
    <property type="evidence" value="ECO:0007669"/>
    <property type="project" value="UniProtKB-UniRule"/>
</dbReference>
<comment type="similarity">
    <text evidence="10">In the N-terminal section; belongs to the carbohydrate kinase PfkB family.</text>
</comment>
<keyword evidence="3 10" id="KW-0548">Nucleotidyltransferase</keyword>
<comment type="catalytic activity">
    <reaction evidence="10">
        <text>D-glycero-beta-D-manno-heptose 7-phosphate + ATP = D-glycero-beta-D-manno-heptose 1,7-bisphosphate + ADP + H(+)</text>
        <dbReference type="Rhea" id="RHEA:27473"/>
        <dbReference type="ChEBI" id="CHEBI:15378"/>
        <dbReference type="ChEBI" id="CHEBI:30616"/>
        <dbReference type="ChEBI" id="CHEBI:60204"/>
        <dbReference type="ChEBI" id="CHEBI:60208"/>
        <dbReference type="ChEBI" id="CHEBI:456216"/>
        <dbReference type="EC" id="2.7.1.167"/>
    </reaction>
</comment>
<dbReference type="InterPro" id="IPR004821">
    <property type="entry name" value="Cyt_trans-like"/>
</dbReference>
<dbReference type="Proteomes" id="UP001142462">
    <property type="component" value="Unassembled WGS sequence"/>
</dbReference>
<dbReference type="SUPFAM" id="SSF52374">
    <property type="entry name" value="Nucleotidylyl transferase"/>
    <property type="match status" value="1"/>
</dbReference>
<dbReference type="EC" id="2.7.7.70" evidence="10"/>
<proteinExistence type="inferred from homology"/>
<dbReference type="NCBIfam" id="TIGR00125">
    <property type="entry name" value="cyt_tran_rel"/>
    <property type="match status" value="1"/>
</dbReference>
<comment type="catalytic activity">
    <reaction evidence="9 10">
        <text>D-glycero-beta-D-manno-heptose 1-phosphate + ATP + H(+) = ADP-D-glycero-beta-D-manno-heptose + diphosphate</text>
        <dbReference type="Rhea" id="RHEA:27465"/>
        <dbReference type="ChEBI" id="CHEBI:15378"/>
        <dbReference type="ChEBI" id="CHEBI:30616"/>
        <dbReference type="ChEBI" id="CHEBI:33019"/>
        <dbReference type="ChEBI" id="CHEBI:59967"/>
        <dbReference type="ChEBI" id="CHEBI:61593"/>
        <dbReference type="EC" id="2.7.7.70"/>
    </reaction>
</comment>
<dbReference type="Gene3D" id="3.40.1190.20">
    <property type="match status" value="1"/>
</dbReference>
<keyword evidence="8 10" id="KW-0119">Carbohydrate metabolism</keyword>
<comment type="pathway">
    <text evidence="10">Nucleotide-sugar biosynthesis; ADP-L-glycero-beta-D-manno-heptose biosynthesis; ADP-L-glycero-beta-D-manno-heptose from D-glycero-beta-D-manno-heptose 7-phosphate: step 1/4.</text>
</comment>
<sequence>MNALDALAAIRDRAPRVTVIGDFLLDGWWSGGISRLAREAPAPVVEVAERAWAPGGAANTAMNLAALGARVSAVGLIGADHAGRLLRERLAAAGIDTAQLREVADARTTTKIRVVSGDQVMLRLDETQDSPWPADALARLVEDARHASADADAQLICDYASTLLADEVVEALARLPRPPLRVVDAHDAARWRRAEPDVITPNAAEAERLVGAELGTGEERVERAAAVADRLRAAAGAGAAVVTLDRSGTVLLRPGHPPVRTRAHPTPEKQASGAGDVFVAALTVAVASGAPLPVATELAQAAADVAVRKPGTCVCSLDELAAWAGRPSDAALDADELAERIAAHRRAGERVVFTNGCFDVLHRGHTSYLRQARRLGDVLVVAVNGDASVRRLKGPGRPVNSASDRANVLTALECVDYVTVFDEDTPAALIRRLRPDVYAKGGDYTPEMLAETADVHAVGGEVAILDYVSDHSTTEIIGRIRSRPAPADLAREGRR</sequence>
<keyword evidence="7 10" id="KW-0511">Multifunctional enzyme</keyword>
<keyword evidence="2 10" id="KW-0808">Transferase</keyword>
<keyword evidence="5 10" id="KW-0418">Kinase</keyword>
<dbReference type="EMBL" id="BSEJ01000001">
    <property type="protein sequence ID" value="GLJ60258.1"/>
    <property type="molecule type" value="Genomic_DNA"/>
</dbReference>
<gene>
    <name evidence="10 13" type="primary">hldE</name>
    <name evidence="13" type="ORF">GCM10017576_03870</name>
</gene>
<feature type="domain" description="Carbohydrate kinase PfkB" evidence="11">
    <location>
        <begin position="45"/>
        <end position="315"/>
    </location>
</feature>
<protein>
    <recommendedName>
        <fullName evidence="10">Bifunctional protein HldE</fullName>
    </recommendedName>
    <domain>
        <recommendedName>
            <fullName evidence="10">D-beta-D-heptose 7-phosphate kinase</fullName>
            <ecNumber evidence="10">2.7.1.167</ecNumber>
        </recommendedName>
        <alternativeName>
            <fullName evidence="10">D-beta-D-heptose 7-phosphotransferase</fullName>
        </alternativeName>
        <alternativeName>
            <fullName evidence="10">D-glycero-beta-D-manno-heptose-7-phosphate kinase</fullName>
        </alternativeName>
    </domain>
    <domain>
        <recommendedName>
            <fullName evidence="10">D-beta-D-heptose 1-phosphate adenylyltransferase</fullName>
            <ecNumber evidence="10">2.7.7.70</ecNumber>
        </recommendedName>
        <alternativeName>
            <fullName evidence="10">D-glycero-beta-D-manno-heptose 1-phosphate adenylyltransferase</fullName>
        </alternativeName>
    </domain>
</protein>
<evidence type="ECO:0000256" key="3">
    <source>
        <dbReference type="ARBA" id="ARBA00022695"/>
    </source>
</evidence>
<evidence type="ECO:0000256" key="10">
    <source>
        <dbReference type="HAMAP-Rule" id="MF_01603"/>
    </source>
</evidence>
<comment type="similarity">
    <text evidence="10">In the C-terminal section; belongs to the cytidylyltransferase family.</text>
</comment>
<evidence type="ECO:0000259" key="11">
    <source>
        <dbReference type="Pfam" id="PF00294"/>
    </source>
</evidence>
<reference evidence="13" key="1">
    <citation type="journal article" date="2014" name="Int. J. Syst. Evol. Microbiol.">
        <title>Complete genome sequence of Corynebacterium casei LMG S-19264T (=DSM 44701T), isolated from a smear-ripened cheese.</title>
        <authorList>
            <consortium name="US DOE Joint Genome Institute (JGI-PGF)"/>
            <person name="Walter F."/>
            <person name="Albersmeier A."/>
            <person name="Kalinowski J."/>
            <person name="Ruckert C."/>
        </authorList>
    </citation>
    <scope>NUCLEOTIDE SEQUENCE</scope>
    <source>
        <strain evidence="13">VKM Ac-1020</strain>
    </source>
</reference>